<dbReference type="InterPro" id="IPR037185">
    <property type="entry name" value="EmrE-like"/>
</dbReference>
<reference evidence="9 10" key="1">
    <citation type="journal article" date="2009" name="Stand. Genomic Sci.">
        <title>Complete genome sequence of Slackia heliotrinireducens type strain (RHS 1).</title>
        <authorList>
            <person name="Pukall R."/>
            <person name="Lapidus A."/>
            <person name="Nolan M."/>
            <person name="Copeland A."/>
            <person name="Glavina Del Rio T."/>
            <person name="Lucas S."/>
            <person name="Chen F."/>
            <person name="Tice H."/>
            <person name="Cheng J.F."/>
            <person name="Chertkov O."/>
            <person name="Bruce D."/>
            <person name="Goodwin L."/>
            <person name="Kuske C."/>
            <person name="Brettin T."/>
            <person name="Detter J.C."/>
            <person name="Han C."/>
            <person name="Pitluck S."/>
            <person name="Pati A."/>
            <person name="Mavrommatis K."/>
            <person name="Ivanova N."/>
            <person name="Ovchinnikova G."/>
            <person name="Chen A."/>
            <person name="Palaniappan K."/>
            <person name="Schneider S."/>
            <person name="Rohde M."/>
            <person name="Chain P."/>
            <person name="D'haeseleer P."/>
            <person name="Goker M."/>
            <person name="Bristow J."/>
            <person name="Eisen J.A."/>
            <person name="Markowitz V."/>
            <person name="Kyrpides N.C."/>
            <person name="Klenk H.P."/>
            <person name="Hugenholtz P."/>
        </authorList>
    </citation>
    <scope>NUCLEOTIDE SEQUENCE [LARGE SCALE GENOMIC DNA]</scope>
    <source>
        <strain evidence="10">ATCC 29202 / DSM 20476 / NCTC 11029 / RHS 1</strain>
    </source>
</reference>
<evidence type="ECO:0000256" key="5">
    <source>
        <dbReference type="ARBA" id="ARBA00022989"/>
    </source>
</evidence>
<organism evidence="9 10">
    <name type="scientific">Slackia heliotrinireducens (strain ATCC 29202 / DSM 20476 / NCTC 11029 / RHS 1)</name>
    <name type="common">Peptococcus heliotrinreducens</name>
    <dbReference type="NCBI Taxonomy" id="471855"/>
    <lineage>
        <taxon>Bacteria</taxon>
        <taxon>Bacillati</taxon>
        <taxon>Actinomycetota</taxon>
        <taxon>Coriobacteriia</taxon>
        <taxon>Eggerthellales</taxon>
        <taxon>Eggerthellaceae</taxon>
        <taxon>Slackia</taxon>
    </lineage>
</organism>
<evidence type="ECO:0000256" key="4">
    <source>
        <dbReference type="ARBA" id="ARBA00022692"/>
    </source>
</evidence>
<comment type="subcellular location">
    <subcellularLocation>
        <location evidence="1">Cell membrane</location>
        <topology evidence="1">Multi-pass membrane protein</topology>
    </subcellularLocation>
</comment>
<feature type="transmembrane region" description="Helical" evidence="7">
    <location>
        <begin position="25"/>
        <end position="46"/>
    </location>
</feature>
<dbReference type="KEGG" id="shi:Shel_23190"/>
<comment type="similarity">
    <text evidence="2">Belongs to the EamA transporter family.</text>
</comment>
<dbReference type="Gene3D" id="1.10.3730.20">
    <property type="match status" value="1"/>
</dbReference>
<evidence type="ECO:0000259" key="8">
    <source>
        <dbReference type="Pfam" id="PF00892"/>
    </source>
</evidence>
<dbReference type="PANTHER" id="PTHR42920:SF5">
    <property type="entry name" value="EAMA DOMAIN-CONTAINING PROTEIN"/>
    <property type="match status" value="1"/>
</dbReference>
<keyword evidence="5 7" id="KW-1133">Transmembrane helix</keyword>
<evidence type="ECO:0000256" key="2">
    <source>
        <dbReference type="ARBA" id="ARBA00007362"/>
    </source>
</evidence>
<dbReference type="HOGENOM" id="CLU_033863_15_1_11"/>
<dbReference type="STRING" id="471855.Shel_23190"/>
<dbReference type="AlphaFoldDB" id="C7N1A6"/>
<accession>C7N1A6</accession>
<evidence type="ECO:0000256" key="7">
    <source>
        <dbReference type="SAM" id="Phobius"/>
    </source>
</evidence>
<evidence type="ECO:0000313" key="9">
    <source>
        <dbReference type="EMBL" id="ACV23328.1"/>
    </source>
</evidence>
<evidence type="ECO:0000313" key="10">
    <source>
        <dbReference type="Proteomes" id="UP000002026"/>
    </source>
</evidence>
<dbReference type="InterPro" id="IPR051258">
    <property type="entry name" value="Diverse_Substrate_Transporter"/>
</dbReference>
<evidence type="ECO:0000256" key="3">
    <source>
        <dbReference type="ARBA" id="ARBA00022475"/>
    </source>
</evidence>
<keyword evidence="6 7" id="KW-0472">Membrane</keyword>
<dbReference type="PANTHER" id="PTHR42920">
    <property type="entry name" value="OS03G0707200 PROTEIN-RELATED"/>
    <property type="match status" value="1"/>
</dbReference>
<proteinExistence type="inferred from homology"/>
<dbReference type="InterPro" id="IPR000620">
    <property type="entry name" value="EamA_dom"/>
</dbReference>
<protein>
    <submittedName>
        <fullName evidence="9">Predicted permease</fullName>
    </submittedName>
</protein>
<dbReference type="Proteomes" id="UP000002026">
    <property type="component" value="Chromosome"/>
</dbReference>
<name>C7N1A6_SLAHD</name>
<keyword evidence="10" id="KW-1185">Reference proteome</keyword>
<evidence type="ECO:0000256" key="6">
    <source>
        <dbReference type="ARBA" id="ARBA00023136"/>
    </source>
</evidence>
<feature type="domain" description="EamA" evidence="8">
    <location>
        <begin position="2"/>
        <end position="129"/>
    </location>
</feature>
<feature type="transmembrane region" description="Helical" evidence="7">
    <location>
        <begin position="115"/>
        <end position="135"/>
    </location>
</feature>
<evidence type="ECO:0000256" key="1">
    <source>
        <dbReference type="ARBA" id="ARBA00004651"/>
    </source>
</evidence>
<dbReference type="EMBL" id="CP001684">
    <property type="protein sequence ID" value="ACV23328.1"/>
    <property type="molecule type" value="Genomic_DNA"/>
</dbReference>
<dbReference type="GO" id="GO:0005886">
    <property type="term" value="C:plasma membrane"/>
    <property type="evidence" value="ECO:0007669"/>
    <property type="project" value="UniProtKB-SubCell"/>
</dbReference>
<dbReference type="Pfam" id="PF00892">
    <property type="entry name" value="EamA"/>
    <property type="match status" value="2"/>
</dbReference>
<keyword evidence="3" id="KW-1003">Cell membrane</keyword>
<sequence length="287" mass="30077">MFVIAVVIWGSIGIFVRYIPMPSSFIAFARGVIGVAFLLAFMAVRGKRMSYAEMKPELPIMIATGIAIGINWALLFEAYRHTTVAVATLCYYFAPIIVILASPFVLKERLTPRKVVCVLVALLGVTLVSGVVGGAPTTGPAGGNGPLGVAFGLGAALFYGCNMILNKLSPNTDALSKTIVQLSTAALVMVPYLLFTGGFGDVSFTLRSTVFLLIVGIVHTGVAYLLYFAAIRVLPAQTIAVLSYLDPATAIVLSALLLAEPLTALGLIGAVLILGAALVSELPGKQE</sequence>
<feature type="domain" description="EamA" evidence="8">
    <location>
        <begin position="147"/>
        <end position="279"/>
    </location>
</feature>
<feature type="transmembrane region" description="Helical" evidence="7">
    <location>
        <begin position="85"/>
        <end position="106"/>
    </location>
</feature>
<dbReference type="SUPFAM" id="SSF103481">
    <property type="entry name" value="Multidrug resistance efflux transporter EmrE"/>
    <property type="match status" value="2"/>
</dbReference>
<feature type="transmembrane region" description="Helical" evidence="7">
    <location>
        <begin position="58"/>
        <end position="79"/>
    </location>
</feature>
<feature type="transmembrane region" description="Helical" evidence="7">
    <location>
        <begin position="178"/>
        <end position="200"/>
    </location>
</feature>
<feature type="transmembrane region" description="Helical" evidence="7">
    <location>
        <begin position="147"/>
        <end position="166"/>
    </location>
</feature>
<keyword evidence="4 7" id="KW-0812">Transmembrane</keyword>
<dbReference type="eggNOG" id="COG0697">
    <property type="taxonomic scope" value="Bacteria"/>
</dbReference>
<feature type="transmembrane region" description="Helical" evidence="7">
    <location>
        <begin position="206"/>
        <end position="227"/>
    </location>
</feature>
<gene>
    <name evidence="9" type="ordered locus">Shel_23190</name>
</gene>